<dbReference type="KEGG" id="mos:AXE82_11710"/>
<accession>A0A378QVN8</accession>
<evidence type="ECO:0000313" key="2">
    <source>
        <dbReference type="Proteomes" id="UP000255230"/>
    </source>
</evidence>
<dbReference type="RefSeq" id="WP_062335223.1">
    <property type="nucleotide sequence ID" value="NZ_CP014238.1"/>
</dbReference>
<keyword evidence="1" id="KW-0378">Hydrolase</keyword>
<dbReference type="EMBL" id="UGPY01000004">
    <property type="protein sequence ID" value="STZ04927.1"/>
    <property type="molecule type" value="Genomic_DNA"/>
</dbReference>
<dbReference type="GO" id="GO:0006281">
    <property type="term" value="P:DNA repair"/>
    <property type="evidence" value="ECO:0007669"/>
    <property type="project" value="InterPro"/>
</dbReference>
<keyword evidence="2" id="KW-1185">Reference proteome</keyword>
<dbReference type="Pfam" id="PF04493">
    <property type="entry name" value="Endonuclease_5"/>
    <property type="match status" value="1"/>
</dbReference>
<dbReference type="Proteomes" id="UP000255230">
    <property type="component" value="Unassembled WGS sequence"/>
</dbReference>
<dbReference type="GeneID" id="35779530"/>
<reference evidence="1 2" key="1">
    <citation type="submission" date="2018-06" db="EMBL/GenBank/DDBJ databases">
        <authorList>
            <consortium name="Pathogen Informatics"/>
            <person name="Doyle S."/>
        </authorList>
    </citation>
    <scope>NUCLEOTIDE SEQUENCE [LARGE SCALE GENOMIC DNA]</scope>
    <source>
        <strain evidence="1 2">NCTC10465</strain>
    </source>
</reference>
<keyword evidence="1" id="KW-0540">Nuclease</keyword>
<organism evidence="1 2">
    <name type="scientific">Faucicola osloensis</name>
    <name type="common">Moraxella osloensis</name>
    <dbReference type="NCBI Taxonomy" id="34062"/>
    <lineage>
        <taxon>Bacteria</taxon>
        <taxon>Pseudomonadati</taxon>
        <taxon>Pseudomonadota</taxon>
        <taxon>Gammaproteobacteria</taxon>
        <taxon>Moraxellales</taxon>
        <taxon>Moraxellaceae</taxon>
        <taxon>Faucicola</taxon>
    </lineage>
</organism>
<dbReference type="AlphaFoldDB" id="A0A378QVN8"/>
<name>A0A378QVN8_FAUOS</name>
<dbReference type="GO" id="GO:0004519">
    <property type="term" value="F:endonuclease activity"/>
    <property type="evidence" value="ECO:0007669"/>
    <property type="project" value="UniProtKB-KW"/>
</dbReference>
<dbReference type="Gene3D" id="3.30.2170.10">
    <property type="entry name" value="archaeoglobus fulgidus dsm 4304 superfamily"/>
    <property type="match status" value="1"/>
</dbReference>
<evidence type="ECO:0000313" key="1">
    <source>
        <dbReference type="EMBL" id="STZ04927.1"/>
    </source>
</evidence>
<keyword evidence="1" id="KW-0255">Endonuclease</keyword>
<proteinExistence type="predicted"/>
<dbReference type="InterPro" id="IPR007581">
    <property type="entry name" value="Endonuclease-V"/>
</dbReference>
<sequence length="171" mass="19659">MNYLILDVFYFESGEKTNANAVGIIFSGVEKISILSEYQIIIEDVAPYQSGQFYKREMPCLIALINQVKELFDIIIIDGFVYLDGSTRAGLGKYLYENLKNKKPIIGIAKNRFHGISEEYKVYRGKSKHPLYITTHDYNLTKAKLLVENLEGEFRIPNIILKVDKLSRNPE</sequence>
<protein>
    <submittedName>
        <fullName evidence="1">Endonuclease V</fullName>
    </submittedName>
</protein>
<gene>
    <name evidence="1" type="ORF">NCTC10465_02382</name>
</gene>